<dbReference type="PANTHER" id="PTHR42830:SF2">
    <property type="entry name" value="OSMC_OHR FAMILY PROTEIN"/>
    <property type="match status" value="1"/>
</dbReference>
<sequence length="167" mass="18422">MQFEARLEWQRNGQDFLAQRYSRAHEWIFDGGLRVPASSSPLSVPLPMSVADNIDPEEALVAATSSCHMLFFLSIAARRGHVVESYTDSAVGLMERNAEGRVAFTNITLRPQIVFGGSAWPSEEEIAAIHHEAHEKCYIANSLKAEITIEPAIEPDGSDELPEQTLG</sequence>
<reference evidence="1 2" key="1">
    <citation type="submission" date="2018-03" db="EMBL/GenBank/DDBJ databases">
        <title>Massilia armeniaca sp. nov., isolated from desert soil.</title>
        <authorList>
            <person name="Huang H."/>
            <person name="Ren M."/>
        </authorList>
    </citation>
    <scope>NUCLEOTIDE SEQUENCE [LARGE SCALE GENOMIC DNA]</scope>
    <source>
        <strain evidence="1 2">ZMN-3</strain>
    </source>
</reference>
<evidence type="ECO:0000313" key="2">
    <source>
        <dbReference type="Proteomes" id="UP000240505"/>
    </source>
</evidence>
<dbReference type="Proteomes" id="UP000240505">
    <property type="component" value="Chromosome"/>
</dbReference>
<accession>A0A2R4CG23</accession>
<proteinExistence type="predicted"/>
<dbReference type="EMBL" id="CP028324">
    <property type="protein sequence ID" value="AVR98617.1"/>
    <property type="molecule type" value="Genomic_DNA"/>
</dbReference>
<dbReference type="Pfam" id="PF02566">
    <property type="entry name" value="OsmC"/>
    <property type="match status" value="1"/>
</dbReference>
<dbReference type="AlphaFoldDB" id="A0A2R4CG23"/>
<dbReference type="InterPro" id="IPR036102">
    <property type="entry name" value="OsmC/Ohrsf"/>
</dbReference>
<name>A0A2R4CG23_9BURK</name>
<dbReference type="RefSeq" id="WP_107143950.1">
    <property type="nucleotide sequence ID" value="NZ_CP028324.1"/>
</dbReference>
<dbReference type="SUPFAM" id="SSF82784">
    <property type="entry name" value="OsmC-like"/>
    <property type="match status" value="1"/>
</dbReference>
<gene>
    <name evidence="1" type="ORF">C9I28_25530</name>
</gene>
<keyword evidence="2" id="KW-1185">Reference proteome</keyword>
<protein>
    <submittedName>
        <fullName evidence="1">Peroxiredoxin</fullName>
    </submittedName>
</protein>
<dbReference type="OrthoDB" id="9795405at2"/>
<dbReference type="PANTHER" id="PTHR42830">
    <property type="entry name" value="OSMOTICALLY INDUCIBLE FAMILY PROTEIN"/>
    <property type="match status" value="1"/>
</dbReference>
<dbReference type="KEGG" id="masz:C9I28_25530"/>
<dbReference type="Gene3D" id="3.30.300.20">
    <property type="match status" value="1"/>
</dbReference>
<dbReference type="InterPro" id="IPR015946">
    <property type="entry name" value="KH_dom-like_a/b"/>
</dbReference>
<dbReference type="InterPro" id="IPR052707">
    <property type="entry name" value="OsmC_Ohr_Peroxiredoxin"/>
</dbReference>
<organism evidence="1 2">
    <name type="scientific">Pseudoduganella armeniaca</name>
    <dbReference type="NCBI Taxonomy" id="2072590"/>
    <lineage>
        <taxon>Bacteria</taxon>
        <taxon>Pseudomonadati</taxon>
        <taxon>Pseudomonadota</taxon>
        <taxon>Betaproteobacteria</taxon>
        <taxon>Burkholderiales</taxon>
        <taxon>Oxalobacteraceae</taxon>
        <taxon>Telluria group</taxon>
        <taxon>Pseudoduganella</taxon>
    </lineage>
</organism>
<evidence type="ECO:0000313" key="1">
    <source>
        <dbReference type="EMBL" id="AVR98617.1"/>
    </source>
</evidence>
<dbReference type="InterPro" id="IPR003718">
    <property type="entry name" value="OsmC/Ohr_fam"/>
</dbReference>